<dbReference type="Gene3D" id="3.40.50.300">
    <property type="entry name" value="P-loop containing nucleotide triphosphate hydrolases"/>
    <property type="match status" value="1"/>
</dbReference>
<reference evidence="3" key="1">
    <citation type="submission" date="2016-09" db="EMBL/GenBank/DDBJ databases">
        <title>Draft genome of thermotolerant cyanobacterium Desertifilum sp. strain IPPAS B-1220.</title>
        <authorList>
            <person name="Sinetova M.A."/>
            <person name="Bolakhan K."/>
            <person name="Zayadan B.K."/>
            <person name="Mironov K.S."/>
            <person name="Ustinova V."/>
            <person name="Kupriyanova E.V."/>
            <person name="Sidorov R.A."/>
            <person name="Skrypnik A.N."/>
            <person name="Gogoleva N.E."/>
            <person name="Gogolev Y.V."/>
            <person name="Los D.A."/>
        </authorList>
    </citation>
    <scope>NUCLEOTIDE SEQUENCE [LARGE SCALE GENOMIC DNA]</scope>
    <source>
        <strain evidence="3">IPPAS B-1220</strain>
    </source>
</reference>
<dbReference type="InterPro" id="IPR007111">
    <property type="entry name" value="NACHT_NTPase"/>
</dbReference>
<dbReference type="Pfam" id="PF05729">
    <property type="entry name" value="NACHT"/>
    <property type="match status" value="1"/>
</dbReference>
<dbReference type="PANTHER" id="PTHR46844:SF1">
    <property type="entry name" value="SLR5058 PROTEIN"/>
    <property type="match status" value="1"/>
</dbReference>
<dbReference type="Pfam" id="PF22727">
    <property type="entry name" value="NCH2"/>
    <property type="match status" value="1"/>
</dbReference>
<dbReference type="RefSeq" id="WP_069968561.1">
    <property type="nucleotide sequence ID" value="NZ_CM124774.1"/>
</dbReference>
<evidence type="ECO:0000313" key="3">
    <source>
        <dbReference type="EMBL" id="OEJ73951.1"/>
    </source>
</evidence>
<gene>
    <name evidence="3" type="ORF">BH720_17815</name>
</gene>
<evidence type="ECO:0000259" key="2">
    <source>
        <dbReference type="PROSITE" id="PS50943"/>
    </source>
</evidence>
<dbReference type="InterPro" id="IPR027417">
    <property type="entry name" value="P-loop_NTPase"/>
</dbReference>
<feature type="domain" description="NACHT" evidence="1">
    <location>
        <begin position="180"/>
        <end position="299"/>
    </location>
</feature>
<organism evidence="3">
    <name type="scientific">Desertifilum tharense IPPAS B-1220</name>
    <dbReference type="NCBI Taxonomy" id="1781255"/>
    <lineage>
        <taxon>Bacteria</taxon>
        <taxon>Bacillati</taxon>
        <taxon>Cyanobacteriota</taxon>
        <taxon>Cyanophyceae</taxon>
        <taxon>Desertifilales</taxon>
        <taxon>Desertifilaceae</taxon>
        <taxon>Desertifilum</taxon>
    </lineage>
</organism>
<dbReference type="OrthoDB" id="448481at2"/>
<accession>A0A1E5QH73</accession>
<feature type="domain" description="HTH cro/C1-type" evidence="2">
    <location>
        <begin position="29"/>
        <end position="72"/>
    </location>
</feature>
<dbReference type="InterPro" id="IPR001387">
    <property type="entry name" value="Cro/C1-type_HTH"/>
</dbReference>
<dbReference type="InterPro" id="IPR054501">
    <property type="entry name" value="NCH2"/>
</dbReference>
<protein>
    <submittedName>
        <fullName evidence="3">Uncharacterized protein</fullName>
    </submittedName>
</protein>
<dbReference type="AlphaFoldDB" id="A0A1E5QH73"/>
<sequence>MVNQGERSRKASEAGIRYALTALTNKAQSREDLAKEVQLSRSTVMKFFSGKPVDYPNFVNICQALDLDWQEIAIGEEKVHNNSAENLAIEAIIQQARLDCQAQIQYQCGTLRMLDISRAIALTDIFTEVNVLEQLNSQQWRDMSELVKDFNPILNRFDRLGLSKVRQARVCGLDALSRYRKLMILGKPGAGKTTFLQHIAIQCSEGKFEPQRVPLFIKLKEFAEDAHDKGEFNLLKYLIQNLSISKIKPEIAHQLIETGKTVILLDGLDEVAEFDSERVVREIRRVTRYHQNYFAITCRIAASSHQFQEFTDVEVADFNSEQVKSFSQKWFVAVAGNDSSAGKALAAKFTNKLQSPENEAIRELSVTPILLNLTCLVFHANADFPSSRAKLYEQGLDILLRRWDKARGIYRDEVYLSLTLARKKQLLVQVAAIAFEKGIYFFEQSQIQQLIANYLQTLPDTLTSPDEVNLDSEVVLKSIEAQHGLLVERARRIYSFSHLTFQEYLTAQNIIDRLTLDTEKSFVRYITDRRWREVFLLVVDMIDTPDSLLQAMKQYIDWMAASDENLQQLLTWVSQKSCSVNSDCKHSATRVFYLSRARADILDLSRADSSDFAYIFDPDFQPSFDLLFDRELDRILGFTFNRMLDIRQALCRFIKIVLCYPIKQQPTFDYIFGLTFNPLYKEKIEEVCKLWRALQTLSHQLPNSKKNPEEFKQWWNINGANWTAQLRNVMIEHRNIGHDWQFNRQSQDFLEQYLNANLFLLNCLHRAHHVSPTVRKEIEETLLLPLAEIEQRASYGT</sequence>
<dbReference type="PROSITE" id="PS50943">
    <property type="entry name" value="HTH_CROC1"/>
    <property type="match status" value="1"/>
</dbReference>
<comment type="caution">
    <text evidence="3">The sequence shown here is derived from an EMBL/GenBank/DDBJ whole genome shotgun (WGS) entry which is preliminary data.</text>
</comment>
<dbReference type="PROSITE" id="PS50837">
    <property type="entry name" value="NACHT"/>
    <property type="match status" value="1"/>
</dbReference>
<evidence type="ECO:0000259" key="1">
    <source>
        <dbReference type="PROSITE" id="PS50837"/>
    </source>
</evidence>
<dbReference type="EMBL" id="MJGC01000077">
    <property type="protein sequence ID" value="OEJ73951.1"/>
    <property type="molecule type" value="Genomic_DNA"/>
</dbReference>
<dbReference type="SUPFAM" id="SSF52540">
    <property type="entry name" value="P-loop containing nucleoside triphosphate hydrolases"/>
    <property type="match status" value="1"/>
</dbReference>
<name>A0A1E5QH73_9CYAN</name>
<dbReference type="PANTHER" id="PTHR46844">
    <property type="entry name" value="SLR5058 PROTEIN"/>
    <property type="match status" value="1"/>
</dbReference>
<proteinExistence type="predicted"/>
<dbReference type="STRING" id="1781255.BH720_17815"/>